<keyword evidence="4" id="KW-0720">Serine protease</keyword>
<evidence type="ECO:0000259" key="7">
    <source>
        <dbReference type="Pfam" id="PF02897"/>
    </source>
</evidence>
<dbReference type="InterPro" id="IPR001375">
    <property type="entry name" value="Peptidase_S9_cat"/>
</dbReference>
<keyword evidence="3" id="KW-0378">Hydrolase</keyword>
<dbReference type="SUPFAM" id="SSF53474">
    <property type="entry name" value="alpha/beta-Hydrolases"/>
    <property type="match status" value="1"/>
</dbReference>
<organism evidence="8 9">
    <name type="scientific">Nocardioides taihuensis</name>
    <dbReference type="NCBI Taxonomy" id="1835606"/>
    <lineage>
        <taxon>Bacteria</taxon>
        <taxon>Bacillati</taxon>
        <taxon>Actinomycetota</taxon>
        <taxon>Actinomycetes</taxon>
        <taxon>Propionibacteriales</taxon>
        <taxon>Nocardioidaceae</taxon>
        <taxon>Nocardioides</taxon>
    </lineage>
</organism>
<evidence type="ECO:0000313" key="9">
    <source>
        <dbReference type="Proteomes" id="UP001596087"/>
    </source>
</evidence>
<protein>
    <submittedName>
        <fullName evidence="8">S9 family peptidase</fullName>
    </submittedName>
</protein>
<comment type="similarity">
    <text evidence="1">Belongs to the peptidase S9A family.</text>
</comment>
<sequence>MTTPSQTPAGPQTPPEAAQRPYEHTEHGVARRDPYHWLRDVGSPDVLAHLAAERTWFDTATGHLDSLVDSLRAEMNARVPATDQSVRWRHRGFSYYTLLPEGREHAQLFRDLNVLETEESSADEQLRDGNGGELLLDANLLDDGSGFVEVGLTAISPDDRWLAWSVDTTGDEVYRLHFRDLTTGEDLDEVVPRSYYGGAWSPDSKAFLYTVHDEAYRPWQVWRHTLGTPVTDDVLVLEERDERYELVVREPRLGGPVVLWAESRDTREVWVLDASDPEAVPRSVGGRRRGVEYHAEPARLPGGREVLLVVTNDGATEFRLAGAPVPRGADQDHTAWWDVRPEDPAERLERVDAFAGHAVLSLRRDGQRCLRLLPLDDLAGDGVLLRPQFDCGTLALSTNLEPDVSRVLVVEESSTEPAVWSQVDLDTGERHAVHRQEAPGHDPGSYVSEMLAFPAADGTWVPVTVVRRHDTPLDGTAPCLVYAYGAYEAVEEPEFDPSLPSLLDRGVVYAHAHVRGGGELGRRWWDQGHLEHKVNTFGDLEAVADGLADGVVDGSRIVTRGLSAGGLLQGAVFSRRPDRWRGVVAEVPFVDVVTTMFDASVPLTVTEWDEWGDPHRREEFDWLRAYSPYDNLPPAGGRPDLLVTGALHDPRVMVWEPAKWVAALRATDPQWSPRCVFRVELGAGAHTGPAGRFAHLGYEAEVYAWILERMGLAD</sequence>
<dbReference type="RefSeq" id="WP_378586227.1">
    <property type="nucleotide sequence ID" value="NZ_JBHSKD010000002.1"/>
</dbReference>
<evidence type="ECO:0000259" key="6">
    <source>
        <dbReference type="Pfam" id="PF00326"/>
    </source>
</evidence>
<keyword evidence="2" id="KW-0645">Protease</keyword>
<feature type="domain" description="Peptidase S9 prolyl oligopeptidase catalytic" evidence="6">
    <location>
        <begin position="494"/>
        <end position="710"/>
    </location>
</feature>
<evidence type="ECO:0000256" key="2">
    <source>
        <dbReference type="ARBA" id="ARBA00022670"/>
    </source>
</evidence>
<dbReference type="PANTHER" id="PTHR11757:SF19">
    <property type="entry name" value="PROLYL ENDOPEPTIDASE-LIKE"/>
    <property type="match status" value="1"/>
</dbReference>
<dbReference type="SUPFAM" id="SSF50993">
    <property type="entry name" value="Peptidase/esterase 'gauge' domain"/>
    <property type="match status" value="1"/>
</dbReference>
<comment type="caution">
    <text evidence="8">The sequence shown here is derived from an EMBL/GenBank/DDBJ whole genome shotgun (WGS) entry which is preliminary data.</text>
</comment>
<feature type="region of interest" description="Disordered" evidence="5">
    <location>
        <begin position="1"/>
        <end position="29"/>
    </location>
</feature>
<evidence type="ECO:0000256" key="1">
    <source>
        <dbReference type="ARBA" id="ARBA00005228"/>
    </source>
</evidence>
<evidence type="ECO:0000256" key="3">
    <source>
        <dbReference type="ARBA" id="ARBA00022801"/>
    </source>
</evidence>
<dbReference type="Gene3D" id="3.40.50.1820">
    <property type="entry name" value="alpha/beta hydrolase"/>
    <property type="match status" value="1"/>
</dbReference>
<dbReference type="InterPro" id="IPR029058">
    <property type="entry name" value="AB_hydrolase_fold"/>
</dbReference>
<evidence type="ECO:0000256" key="5">
    <source>
        <dbReference type="SAM" id="MobiDB-lite"/>
    </source>
</evidence>
<dbReference type="InterPro" id="IPR051543">
    <property type="entry name" value="Serine_Peptidase_S9A"/>
</dbReference>
<dbReference type="Pfam" id="PF02897">
    <property type="entry name" value="Peptidase_S9_N"/>
    <property type="match status" value="1"/>
</dbReference>
<dbReference type="InterPro" id="IPR023302">
    <property type="entry name" value="Pept_S9A_N"/>
</dbReference>
<feature type="compositionally biased region" description="Polar residues" evidence="5">
    <location>
        <begin position="1"/>
        <end position="10"/>
    </location>
</feature>
<reference evidence="9" key="1">
    <citation type="journal article" date="2019" name="Int. J. Syst. Evol. Microbiol.">
        <title>The Global Catalogue of Microorganisms (GCM) 10K type strain sequencing project: providing services to taxonomists for standard genome sequencing and annotation.</title>
        <authorList>
            <consortium name="The Broad Institute Genomics Platform"/>
            <consortium name="The Broad Institute Genome Sequencing Center for Infectious Disease"/>
            <person name="Wu L."/>
            <person name="Ma J."/>
        </authorList>
    </citation>
    <scope>NUCLEOTIDE SEQUENCE [LARGE SCALE GENOMIC DNA]</scope>
    <source>
        <strain evidence="9">DFY41</strain>
    </source>
</reference>
<dbReference type="Gene3D" id="2.130.10.120">
    <property type="entry name" value="Prolyl oligopeptidase, N-terminal domain"/>
    <property type="match status" value="1"/>
</dbReference>
<dbReference type="Proteomes" id="UP001596087">
    <property type="component" value="Unassembled WGS sequence"/>
</dbReference>
<dbReference type="InterPro" id="IPR002470">
    <property type="entry name" value="Peptidase_S9A"/>
</dbReference>
<name>A0ABW0BDQ3_9ACTN</name>
<evidence type="ECO:0000256" key="4">
    <source>
        <dbReference type="ARBA" id="ARBA00022825"/>
    </source>
</evidence>
<gene>
    <name evidence="8" type="ORF">ACFPGP_02115</name>
</gene>
<proteinExistence type="inferred from homology"/>
<keyword evidence="9" id="KW-1185">Reference proteome</keyword>
<dbReference type="Pfam" id="PF00326">
    <property type="entry name" value="Peptidase_S9"/>
    <property type="match status" value="1"/>
</dbReference>
<accession>A0ABW0BDQ3</accession>
<dbReference type="PANTHER" id="PTHR11757">
    <property type="entry name" value="PROTEASE FAMILY S9A OLIGOPEPTIDASE"/>
    <property type="match status" value="1"/>
</dbReference>
<feature type="domain" description="Peptidase S9A N-terminal" evidence="7">
    <location>
        <begin position="15"/>
        <end position="433"/>
    </location>
</feature>
<dbReference type="EMBL" id="JBHSKD010000002">
    <property type="protein sequence ID" value="MFC5175449.1"/>
    <property type="molecule type" value="Genomic_DNA"/>
</dbReference>
<evidence type="ECO:0000313" key="8">
    <source>
        <dbReference type="EMBL" id="MFC5175449.1"/>
    </source>
</evidence>
<dbReference type="PRINTS" id="PR00862">
    <property type="entry name" value="PROLIGOPTASE"/>
</dbReference>